<reference evidence="3 4" key="1">
    <citation type="submission" date="2024-02" db="EMBL/GenBank/DDBJ databases">
        <title>High-quality chromosome-scale genome assembly of Pensacola bahiagrass (Paspalum notatum Flugge var. saurae).</title>
        <authorList>
            <person name="Vega J.M."/>
            <person name="Podio M."/>
            <person name="Orjuela J."/>
            <person name="Siena L.A."/>
            <person name="Pessino S.C."/>
            <person name="Combes M.C."/>
            <person name="Mariac C."/>
            <person name="Albertini E."/>
            <person name="Pupilli F."/>
            <person name="Ortiz J.P.A."/>
            <person name="Leblanc O."/>
        </authorList>
    </citation>
    <scope>NUCLEOTIDE SEQUENCE [LARGE SCALE GENOMIC DNA]</scope>
    <source>
        <strain evidence="3">R1</strain>
        <tissue evidence="3">Leaf</tissue>
    </source>
</reference>
<feature type="region of interest" description="Disordered" evidence="1">
    <location>
        <begin position="232"/>
        <end position="274"/>
    </location>
</feature>
<evidence type="ECO:0000256" key="1">
    <source>
        <dbReference type="SAM" id="MobiDB-lite"/>
    </source>
</evidence>
<keyword evidence="4" id="KW-1185">Reference proteome</keyword>
<dbReference type="AlphaFoldDB" id="A0AAQ3X0T5"/>
<feature type="domain" description="DUF4216" evidence="2">
    <location>
        <begin position="158"/>
        <end position="221"/>
    </location>
</feature>
<dbReference type="InterPro" id="IPR025312">
    <property type="entry name" value="DUF4216"/>
</dbReference>
<dbReference type="EMBL" id="CP144750">
    <property type="protein sequence ID" value="WVZ80515.1"/>
    <property type="molecule type" value="Genomic_DNA"/>
</dbReference>
<dbReference type="Pfam" id="PF13952">
    <property type="entry name" value="DUF4216"/>
    <property type="match status" value="1"/>
</dbReference>
<name>A0AAQ3X0T5_PASNO</name>
<evidence type="ECO:0000313" key="4">
    <source>
        <dbReference type="Proteomes" id="UP001341281"/>
    </source>
</evidence>
<proteinExistence type="predicted"/>
<dbReference type="PANTHER" id="PTHR48258">
    <property type="entry name" value="DUF4218 DOMAIN-CONTAINING PROTEIN-RELATED"/>
    <property type="match status" value="1"/>
</dbReference>
<evidence type="ECO:0000259" key="2">
    <source>
        <dbReference type="Pfam" id="PF13952"/>
    </source>
</evidence>
<organism evidence="3 4">
    <name type="scientific">Paspalum notatum var. saurae</name>
    <dbReference type="NCBI Taxonomy" id="547442"/>
    <lineage>
        <taxon>Eukaryota</taxon>
        <taxon>Viridiplantae</taxon>
        <taxon>Streptophyta</taxon>
        <taxon>Embryophyta</taxon>
        <taxon>Tracheophyta</taxon>
        <taxon>Spermatophyta</taxon>
        <taxon>Magnoliopsida</taxon>
        <taxon>Liliopsida</taxon>
        <taxon>Poales</taxon>
        <taxon>Poaceae</taxon>
        <taxon>PACMAD clade</taxon>
        <taxon>Panicoideae</taxon>
        <taxon>Andropogonodae</taxon>
        <taxon>Paspaleae</taxon>
        <taxon>Paspalinae</taxon>
        <taxon>Paspalum</taxon>
    </lineage>
</organism>
<dbReference type="PANTHER" id="PTHR48258:SF3">
    <property type="entry name" value="FK506-BINDING PROTEIN 4-LIKE ISOFORM X1"/>
    <property type="match status" value="1"/>
</dbReference>
<dbReference type="Proteomes" id="UP001341281">
    <property type="component" value="Chromosome 06"/>
</dbReference>
<gene>
    <name evidence="3" type="ORF">U9M48_027985</name>
</gene>
<accession>A0AAQ3X0T5</accession>
<protein>
    <recommendedName>
        <fullName evidence="2">DUF4216 domain-containing protein</fullName>
    </recommendedName>
</protein>
<feature type="non-terminal residue" evidence="3">
    <location>
        <position position="1"/>
    </location>
</feature>
<evidence type="ECO:0000313" key="3">
    <source>
        <dbReference type="EMBL" id="WVZ80515.1"/>
    </source>
</evidence>
<feature type="non-terminal residue" evidence="3">
    <location>
        <position position="274"/>
    </location>
</feature>
<feature type="compositionally biased region" description="Basic and acidic residues" evidence="1">
    <location>
        <begin position="244"/>
        <end position="256"/>
    </location>
</feature>
<sequence>RQLKKLRATVRNKARVEGCIAEAFALKEISHFTKKLFEKEYWTSTDRPTAKQLENLMRNGLRGGPNFVQWFRKHCLTDGTVHKDLAQLSHGLVKVRNYNRYDVSGFRFRTAKLEKSRPFAATVNSRVMTTAYDANENLVHYYGVLQNIVKYEFDGPKPLSVVFFECDWFHPHNGTRVDNFGMVEVKHGSKLQGQENVVLAHQGEQVYYLPYPHPGLHAWWVAFKVNPKVLPPGDEGYNEDDDHDVFQEGTFEKEHSDDDDDNDGFQQDERVQGE</sequence>